<dbReference type="RefSeq" id="WP_269558346.1">
    <property type="nucleotide sequence ID" value="NZ_CP114767.1"/>
</dbReference>
<protein>
    <submittedName>
        <fullName evidence="2">SusD/RagB family nutrient-binding outer membrane lipoprotein</fullName>
    </submittedName>
</protein>
<dbReference type="InterPro" id="IPR011990">
    <property type="entry name" value="TPR-like_helical_dom_sf"/>
</dbReference>
<evidence type="ECO:0000256" key="1">
    <source>
        <dbReference type="SAM" id="SignalP"/>
    </source>
</evidence>
<name>A0ABY7LIG1_9BACT</name>
<dbReference type="InterPro" id="IPR041662">
    <property type="entry name" value="SusD-like_2"/>
</dbReference>
<organism evidence="2 3">
    <name type="scientific">Hymenobacter canadensis</name>
    <dbReference type="NCBI Taxonomy" id="2999067"/>
    <lineage>
        <taxon>Bacteria</taxon>
        <taxon>Pseudomonadati</taxon>
        <taxon>Bacteroidota</taxon>
        <taxon>Cytophagia</taxon>
        <taxon>Cytophagales</taxon>
        <taxon>Hymenobacteraceae</taxon>
        <taxon>Hymenobacter</taxon>
    </lineage>
</organism>
<keyword evidence="2" id="KW-0449">Lipoprotein</keyword>
<accession>A0ABY7LIG1</accession>
<dbReference type="PROSITE" id="PS51257">
    <property type="entry name" value="PROKAR_LIPOPROTEIN"/>
    <property type="match status" value="1"/>
</dbReference>
<dbReference type="EMBL" id="CP114767">
    <property type="protein sequence ID" value="WBA40236.1"/>
    <property type="molecule type" value="Genomic_DNA"/>
</dbReference>
<dbReference type="Proteomes" id="UP001211005">
    <property type="component" value="Chromosome"/>
</dbReference>
<gene>
    <name evidence="2" type="ORF">O3303_10365</name>
</gene>
<reference evidence="2 3" key="1">
    <citation type="submission" date="2022-12" db="EMBL/GenBank/DDBJ databases">
        <title>Hymenobacter canadensis sp. nov. isolated from lake water of the Cambridge Bay, Canada.</title>
        <authorList>
            <person name="Kim W.H."/>
            <person name="Lee Y.M."/>
        </authorList>
    </citation>
    <scope>NUCLEOTIDE SEQUENCE [LARGE SCALE GENOMIC DNA]</scope>
    <source>
        <strain evidence="2 3">PAMC 29467</strain>
    </source>
</reference>
<dbReference type="Gene3D" id="1.25.40.390">
    <property type="match status" value="1"/>
</dbReference>
<feature type="chain" id="PRO_5046289838" evidence="1">
    <location>
        <begin position="19"/>
        <end position="511"/>
    </location>
</feature>
<dbReference type="Pfam" id="PF12771">
    <property type="entry name" value="SusD-like_2"/>
    <property type="match status" value="1"/>
</dbReference>
<keyword evidence="1" id="KW-0732">Signal</keyword>
<evidence type="ECO:0000313" key="2">
    <source>
        <dbReference type="EMBL" id="WBA40236.1"/>
    </source>
</evidence>
<dbReference type="SUPFAM" id="SSF48452">
    <property type="entry name" value="TPR-like"/>
    <property type="match status" value="1"/>
</dbReference>
<sequence length="511" mass="55195">MKYYKLATLALAGTVAFASSSCDNFLDVNNNPNNAATAPPSVLLTSTAITTAFANGNEINRITSLLVQHVAGTANQAAGQDVYNIRGGLDNQWQGELYPGALQNAQELIEAANRSSSPAYAGIGKLLKAYNFAVTTDLWGDIPYSQALGGLARLQPRFDRQEDIYKGADGIQSLDELVKEGIADLSQTTNVLLPSVTDDPIYRGDLSKWRRLGNTLRLKFANTISRREPALARTIINEVIASNNFISRNEDDFQVPFGGSVGNRNPIYDFNGVNVVGSTPGQRPFDITLSQRLLDSMRLKNDPRLPIYFNTVPNTVPGATVTSNLGTFFGFQNGNNVAAPALAINRSKYNVYITGNAGEAPIRLITNSQRLFIMAESALMLGTSTGGSTVQMLYQDAIRASMTKAGLTTAQVDAYFAANPSIAILSGSQATQLNQIMTQKWISMVGNGYEAFNDYRRTGYPKLALVLNPQGDDPTIIPKRFVYPASETSGNSNNAPAVLPGTVVPVWWDVP</sequence>
<feature type="signal peptide" evidence="1">
    <location>
        <begin position="1"/>
        <end position="18"/>
    </location>
</feature>
<proteinExistence type="predicted"/>
<evidence type="ECO:0000313" key="3">
    <source>
        <dbReference type="Proteomes" id="UP001211005"/>
    </source>
</evidence>
<keyword evidence="3" id="KW-1185">Reference proteome</keyword>